<dbReference type="Proteomes" id="UP000045840">
    <property type="component" value="Unassembled WGS sequence"/>
</dbReference>
<accession>A0A0T9RBF3</accession>
<proteinExistence type="predicted"/>
<evidence type="ECO:0000313" key="2">
    <source>
        <dbReference type="EMBL" id="CRY69352.1"/>
    </source>
</evidence>
<reference evidence="1" key="1">
    <citation type="submission" date="2015-03" db="EMBL/GenBank/DDBJ databases">
        <authorList>
            <person name="Murphy D."/>
        </authorList>
    </citation>
    <scope>NUCLEOTIDE SEQUENCE [LARGE SCALE GENOMIC DNA]</scope>
    <source>
        <strain evidence="1">A125KOH2</strain>
    </source>
</reference>
<reference evidence="2 3" key="3">
    <citation type="submission" date="2015-03" db="EMBL/GenBank/DDBJ databases">
        <authorList>
            <consortium name="Pathogen Informatics"/>
            <person name="Murphy D."/>
        </authorList>
    </citation>
    <scope>NUCLEOTIDE SEQUENCE [LARGE SCALE GENOMIC DNA]</scope>
    <source>
        <strain evidence="3">type strain: CIP110230</strain>
        <strain evidence="2">Type strain: CIP110230</strain>
    </source>
</reference>
<dbReference type="EMBL" id="CQAZ01000062">
    <property type="protein sequence ID" value="CNI53899.1"/>
    <property type="molecule type" value="Genomic_DNA"/>
</dbReference>
<sequence length="163" mass="16937">MTAYLFRMPAGIAGAVSRPQDLTIEPVLINTANPFSQYGLAGKFSGNFFVPLEEDDTADKIVGIFVRPFPTTSTPDKVRQIGTSNNFAGDALKRGYLSVNIGATAAGVTKGAPVYIRIAGATDDSPLGSVLATAIADTTVVLPNAYFTGAGDAAGNTEISYKI</sequence>
<dbReference type="AlphaFoldDB" id="A0A0T9RBF3"/>
<organism evidence="1 4">
    <name type="scientific">Yersinia pekkanenii</name>
    <dbReference type="NCBI Taxonomy" id="1288385"/>
    <lineage>
        <taxon>Bacteria</taxon>
        <taxon>Pseudomonadati</taxon>
        <taxon>Pseudomonadota</taxon>
        <taxon>Gammaproteobacteria</taxon>
        <taxon>Enterobacterales</taxon>
        <taxon>Yersiniaceae</taxon>
        <taxon>Yersinia</taxon>
    </lineage>
</organism>
<evidence type="ECO:0000313" key="3">
    <source>
        <dbReference type="Proteomes" id="UP000044625"/>
    </source>
</evidence>
<evidence type="ECO:0000313" key="4">
    <source>
        <dbReference type="Proteomes" id="UP000045840"/>
    </source>
</evidence>
<dbReference type="Pfam" id="PF23982">
    <property type="entry name" value="XM1_gp53_minor_capsid"/>
    <property type="match status" value="1"/>
</dbReference>
<keyword evidence="3" id="KW-1185">Reference proteome</keyword>
<gene>
    <name evidence="1" type="ORF">ERS008529_04311</name>
    <name evidence="2" type="ORF">ERS137968_04504</name>
</gene>
<dbReference type="InterPro" id="IPR056914">
    <property type="entry name" value="Gp53-like"/>
</dbReference>
<protein>
    <recommendedName>
        <fullName evidence="5">Bacteriophage protein</fullName>
    </recommendedName>
</protein>
<evidence type="ECO:0000313" key="1">
    <source>
        <dbReference type="EMBL" id="CNI53899.1"/>
    </source>
</evidence>
<dbReference type="RefSeq" id="WP_049615119.1">
    <property type="nucleotide sequence ID" value="NZ_CAWMMU010000044.1"/>
</dbReference>
<evidence type="ECO:0008006" key="5">
    <source>
        <dbReference type="Google" id="ProtNLM"/>
    </source>
</evidence>
<dbReference type="Proteomes" id="UP000044625">
    <property type="component" value="Unassembled WGS sequence"/>
</dbReference>
<name>A0A0T9RBF3_9GAMM</name>
<dbReference type="EMBL" id="CWJL01000044">
    <property type="protein sequence ID" value="CRY69352.1"/>
    <property type="molecule type" value="Genomic_DNA"/>
</dbReference>
<reference evidence="4" key="2">
    <citation type="submission" date="2015-03" db="EMBL/GenBank/DDBJ databases">
        <authorList>
            <consortium name="Pathogen Informatics"/>
        </authorList>
    </citation>
    <scope>NUCLEOTIDE SEQUENCE [LARGE SCALE GENOMIC DNA]</scope>
    <source>
        <strain evidence="4">A125KOH2</strain>
    </source>
</reference>
<dbReference type="STRING" id="1288385.ERS137968_04504"/>